<organism evidence="1 2">
    <name type="scientific">Exidia glandulosa HHB12029</name>
    <dbReference type="NCBI Taxonomy" id="1314781"/>
    <lineage>
        <taxon>Eukaryota</taxon>
        <taxon>Fungi</taxon>
        <taxon>Dikarya</taxon>
        <taxon>Basidiomycota</taxon>
        <taxon>Agaricomycotina</taxon>
        <taxon>Agaricomycetes</taxon>
        <taxon>Auriculariales</taxon>
        <taxon>Exidiaceae</taxon>
        <taxon>Exidia</taxon>
    </lineage>
</organism>
<accession>A0A165NVU4</accession>
<protein>
    <submittedName>
        <fullName evidence="1">Uncharacterized protein</fullName>
    </submittedName>
</protein>
<dbReference type="InParanoid" id="A0A165NVU4"/>
<name>A0A165NVU4_EXIGL</name>
<evidence type="ECO:0000313" key="2">
    <source>
        <dbReference type="Proteomes" id="UP000077266"/>
    </source>
</evidence>
<sequence length="129" mass="13645">MHFKGAYQTARASKVPPRSLQGFLRSMVLFALLGSDHTCNVLALFTVQVFALFAAAPPYDPGVSNTAPDGTVRLSTSELLAAPGKPGCSRGLVSRMKLADKMVLYWVGGMARQSGMIRPAVDAEAGSSE</sequence>
<dbReference type="AlphaFoldDB" id="A0A165NVU4"/>
<evidence type="ECO:0000313" key="1">
    <source>
        <dbReference type="EMBL" id="KZW01295.1"/>
    </source>
</evidence>
<proteinExistence type="predicted"/>
<gene>
    <name evidence="1" type="ORF">EXIGLDRAFT_693421</name>
</gene>
<keyword evidence="2" id="KW-1185">Reference proteome</keyword>
<dbReference type="Proteomes" id="UP000077266">
    <property type="component" value="Unassembled WGS sequence"/>
</dbReference>
<reference evidence="1 2" key="1">
    <citation type="journal article" date="2016" name="Mol. Biol. Evol.">
        <title>Comparative Genomics of Early-Diverging Mushroom-Forming Fungi Provides Insights into the Origins of Lignocellulose Decay Capabilities.</title>
        <authorList>
            <person name="Nagy L.G."/>
            <person name="Riley R."/>
            <person name="Tritt A."/>
            <person name="Adam C."/>
            <person name="Daum C."/>
            <person name="Floudas D."/>
            <person name="Sun H."/>
            <person name="Yadav J.S."/>
            <person name="Pangilinan J."/>
            <person name="Larsson K.H."/>
            <person name="Matsuura K."/>
            <person name="Barry K."/>
            <person name="Labutti K."/>
            <person name="Kuo R."/>
            <person name="Ohm R.A."/>
            <person name="Bhattacharya S.S."/>
            <person name="Shirouzu T."/>
            <person name="Yoshinaga Y."/>
            <person name="Martin F.M."/>
            <person name="Grigoriev I.V."/>
            <person name="Hibbett D.S."/>
        </authorList>
    </citation>
    <scope>NUCLEOTIDE SEQUENCE [LARGE SCALE GENOMIC DNA]</scope>
    <source>
        <strain evidence="1 2">HHB12029</strain>
    </source>
</reference>
<dbReference type="EMBL" id="KV425895">
    <property type="protein sequence ID" value="KZW01295.1"/>
    <property type="molecule type" value="Genomic_DNA"/>
</dbReference>